<sequence>MRIWNKTGKKTWTGAALIAVVFSVLVFLPQVGAFAQNPAPVTEPEVKNTSEYASKRRQYIELLGSVFDFVHRNYVDEVDPAVLYEGAMKGLLDSFGDPYTSYMDTSMMRGLNDTTVGNFGGVGLSITKLNTSTPEKPAYVEVASPVEDSPGWKAGIQAGDLIVSINGTSTPEITMDEVLSMLRGTVGTSVDLVIRRGKSMEFPVTLVRALIEVPTVKYGMIGNAGYLRIIEFTPQTPERVQEALDSFKQHGFTGLVIDLRNNPGGLITSVADVADKFISAGPIVTTKSRLAYENSVYTASAKKTTMSANVPIVVLINRGSASASEILAGALKDDHLAYLVGERTFGKGSVQQPVPLPNSDGIKLTIARYYTPSDTNIDKIGIPPDMEVSFPALSEAEEKAYVELITSSVIAEYVERHPSMSEQDITRFAETLSASYPLELRVLRRLIRIETDRTKGTRLYDLDFDVQLNAALDVLKRDNFPALIAGAKTLKELQQEARLQEDRSASEE</sequence>
<keyword evidence="2 5" id="KW-0645">Protease</keyword>
<dbReference type="GO" id="GO:0006508">
    <property type="term" value="P:proteolysis"/>
    <property type="evidence" value="ECO:0007669"/>
    <property type="project" value="UniProtKB-KW"/>
</dbReference>
<evidence type="ECO:0000259" key="6">
    <source>
        <dbReference type="PROSITE" id="PS50106"/>
    </source>
</evidence>
<dbReference type="InterPro" id="IPR041489">
    <property type="entry name" value="PDZ_6"/>
</dbReference>
<reference evidence="8" key="1">
    <citation type="submission" date="2011-04" db="EMBL/GenBank/DDBJ databases">
        <title>The complete genome of Treponema brennaborense DSM 12168.</title>
        <authorList>
            <person name="Lucas S."/>
            <person name="Han J."/>
            <person name="Lapidus A."/>
            <person name="Bruce D."/>
            <person name="Goodwin L."/>
            <person name="Pitluck S."/>
            <person name="Peters L."/>
            <person name="Kyrpides N."/>
            <person name="Mavromatis K."/>
            <person name="Ivanova N."/>
            <person name="Mikhailova N."/>
            <person name="Pagani I."/>
            <person name="Teshima H."/>
            <person name="Detter J.C."/>
            <person name="Tapia R."/>
            <person name="Han C."/>
            <person name="Land M."/>
            <person name="Hauser L."/>
            <person name="Markowitz V."/>
            <person name="Cheng J.-F."/>
            <person name="Hugenholtz P."/>
            <person name="Woyke T."/>
            <person name="Wu D."/>
            <person name="Gronow S."/>
            <person name="Wellnitz S."/>
            <person name="Brambilla E."/>
            <person name="Klenk H.-P."/>
            <person name="Eisen J.A."/>
        </authorList>
    </citation>
    <scope>NUCLEOTIDE SEQUENCE [LARGE SCALE GENOMIC DNA]</scope>
    <source>
        <strain evidence="8">DSM 12168 / CIP 105900 / DD5/3</strain>
    </source>
</reference>
<evidence type="ECO:0000256" key="2">
    <source>
        <dbReference type="ARBA" id="ARBA00022670"/>
    </source>
</evidence>
<dbReference type="OrthoDB" id="9812068at2"/>
<keyword evidence="3 5" id="KW-0378">Hydrolase</keyword>
<dbReference type="GO" id="GO:0007165">
    <property type="term" value="P:signal transduction"/>
    <property type="evidence" value="ECO:0007669"/>
    <property type="project" value="TreeGrafter"/>
</dbReference>
<dbReference type="InterPro" id="IPR029045">
    <property type="entry name" value="ClpP/crotonase-like_dom_sf"/>
</dbReference>
<dbReference type="InterPro" id="IPR004447">
    <property type="entry name" value="Peptidase_S41A"/>
</dbReference>
<dbReference type="PANTHER" id="PTHR32060:SF30">
    <property type="entry name" value="CARBOXY-TERMINAL PROCESSING PROTEASE CTPA"/>
    <property type="match status" value="1"/>
</dbReference>
<dbReference type="eggNOG" id="COG0793">
    <property type="taxonomic scope" value="Bacteria"/>
</dbReference>
<proteinExistence type="inferred from homology"/>
<dbReference type="GO" id="GO:0004175">
    <property type="term" value="F:endopeptidase activity"/>
    <property type="evidence" value="ECO:0007669"/>
    <property type="project" value="TreeGrafter"/>
</dbReference>
<protein>
    <submittedName>
        <fullName evidence="7">Carboxyl-terminal protease</fullName>
    </submittedName>
</protein>
<dbReference type="STRING" id="906968.Trebr_2254"/>
<dbReference type="Proteomes" id="UP000006546">
    <property type="component" value="Chromosome"/>
</dbReference>
<organism evidence="7 8">
    <name type="scientific">Treponema brennaborense (strain DSM 12168 / CIP 105900 / DD5/3)</name>
    <dbReference type="NCBI Taxonomy" id="906968"/>
    <lineage>
        <taxon>Bacteria</taxon>
        <taxon>Pseudomonadati</taxon>
        <taxon>Spirochaetota</taxon>
        <taxon>Spirochaetia</taxon>
        <taxon>Spirochaetales</taxon>
        <taxon>Treponemataceae</taxon>
        <taxon>Treponema</taxon>
    </lineage>
</organism>
<evidence type="ECO:0000256" key="3">
    <source>
        <dbReference type="ARBA" id="ARBA00022801"/>
    </source>
</evidence>
<evidence type="ECO:0000256" key="1">
    <source>
        <dbReference type="ARBA" id="ARBA00009179"/>
    </source>
</evidence>
<dbReference type="Pfam" id="PF03572">
    <property type="entry name" value="Peptidase_S41"/>
    <property type="match status" value="1"/>
</dbReference>
<dbReference type="PANTHER" id="PTHR32060">
    <property type="entry name" value="TAIL-SPECIFIC PROTEASE"/>
    <property type="match status" value="1"/>
</dbReference>
<dbReference type="Pfam" id="PF22694">
    <property type="entry name" value="CtpB_N-like"/>
    <property type="match status" value="1"/>
</dbReference>
<evidence type="ECO:0000256" key="4">
    <source>
        <dbReference type="ARBA" id="ARBA00022825"/>
    </source>
</evidence>
<dbReference type="GO" id="GO:0030288">
    <property type="term" value="C:outer membrane-bounded periplasmic space"/>
    <property type="evidence" value="ECO:0007669"/>
    <property type="project" value="TreeGrafter"/>
</dbReference>
<dbReference type="CDD" id="cd07560">
    <property type="entry name" value="Peptidase_S41_CPP"/>
    <property type="match status" value="1"/>
</dbReference>
<dbReference type="SUPFAM" id="SSF52096">
    <property type="entry name" value="ClpP/crotonase"/>
    <property type="match status" value="1"/>
</dbReference>
<dbReference type="GO" id="GO:0008236">
    <property type="term" value="F:serine-type peptidase activity"/>
    <property type="evidence" value="ECO:0007669"/>
    <property type="project" value="UniProtKB-KW"/>
</dbReference>
<evidence type="ECO:0000256" key="5">
    <source>
        <dbReference type="RuleBase" id="RU004404"/>
    </source>
</evidence>
<dbReference type="HOGENOM" id="CLU_017295_3_0_12"/>
<dbReference type="SMART" id="SM00245">
    <property type="entry name" value="TSPc"/>
    <property type="match status" value="1"/>
</dbReference>
<dbReference type="InterPro" id="IPR005151">
    <property type="entry name" value="Tail-specific_protease"/>
</dbReference>
<dbReference type="SMART" id="SM00228">
    <property type="entry name" value="PDZ"/>
    <property type="match status" value="1"/>
</dbReference>
<dbReference type="EMBL" id="CP002696">
    <property type="protein sequence ID" value="AEE17663.1"/>
    <property type="molecule type" value="Genomic_DNA"/>
</dbReference>
<dbReference type="InterPro" id="IPR001478">
    <property type="entry name" value="PDZ"/>
</dbReference>
<dbReference type="InterPro" id="IPR036034">
    <property type="entry name" value="PDZ_sf"/>
</dbReference>
<name>F4LLL9_TREBD</name>
<dbReference type="Pfam" id="PF17820">
    <property type="entry name" value="PDZ_6"/>
    <property type="match status" value="1"/>
</dbReference>
<evidence type="ECO:0000313" key="8">
    <source>
        <dbReference type="Proteomes" id="UP000006546"/>
    </source>
</evidence>
<gene>
    <name evidence="7" type="ordered locus">Trebr_2254</name>
</gene>
<dbReference type="NCBIfam" id="TIGR00225">
    <property type="entry name" value="prc"/>
    <property type="match status" value="1"/>
</dbReference>
<dbReference type="PROSITE" id="PS50106">
    <property type="entry name" value="PDZ"/>
    <property type="match status" value="1"/>
</dbReference>
<dbReference type="Gene3D" id="3.90.226.10">
    <property type="entry name" value="2-enoyl-CoA Hydratase, Chain A, domain 1"/>
    <property type="match status" value="1"/>
</dbReference>
<dbReference type="AlphaFoldDB" id="F4LLL9"/>
<keyword evidence="4 5" id="KW-0720">Serine protease</keyword>
<dbReference type="Gene3D" id="2.30.42.10">
    <property type="match status" value="1"/>
</dbReference>
<dbReference type="KEGG" id="tbe:Trebr_2254"/>
<dbReference type="RefSeq" id="WP_013759364.1">
    <property type="nucleotide sequence ID" value="NC_015500.1"/>
</dbReference>
<comment type="similarity">
    <text evidence="1 5">Belongs to the peptidase S41A family.</text>
</comment>
<dbReference type="CDD" id="cd06782">
    <property type="entry name" value="cpPDZ_CPP-like"/>
    <property type="match status" value="1"/>
</dbReference>
<accession>F4LLL9</accession>
<feature type="domain" description="PDZ" evidence="6">
    <location>
        <begin position="120"/>
        <end position="197"/>
    </location>
</feature>
<dbReference type="SUPFAM" id="SSF50156">
    <property type="entry name" value="PDZ domain-like"/>
    <property type="match status" value="1"/>
</dbReference>
<keyword evidence="8" id="KW-1185">Reference proteome</keyword>
<dbReference type="Gene3D" id="3.30.750.44">
    <property type="match status" value="1"/>
</dbReference>
<dbReference type="InterPro" id="IPR055210">
    <property type="entry name" value="CtpA/B_N"/>
</dbReference>
<evidence type="ECO:0000313" key="7">
    <source>
        <dbReference type="EMBL" id="AEE17663.1"/>
    </source>
</evidence>